<dbReference type="InterPro" id="IPR025724">
    <property type="entry name" value="GAG-pre-integrase_dom"/>
</dbReference>
<feature type="compositionally biased region" description="Polar residues" evidence="6">
    <location>
        <begin position="440"/>
        <end position="455"/>
    </location>
</feature>
<sequence length="1546" mass="176650">MNQGLRFRFALSESLPKLCPFVHSGICLVVIESRLEFLLRLLDLTRLLLRSNFFERESEFTFDMALITSFPPSCGARTERELKHSFEVVSRGKAVYNETPVESIPEEGVQTEKQLRHSIQVVSRWKAFYNETPVEFISEEAKAGRGITQKINEMLSVTPENAISLYFNSSPQSIFLKYPTGYGPRSTLPLRQTELIAVSIKWKTLRLYVNAQAILVKNDLWEFVNGTKRRPKIVKDDESSLEAAQKWDISDQKAKADLILSISPLELREIKDCETSNEIWLKLASIYESKGPARKATLLKRLILSKMNDEQNLNDFLREFFNCVDKLKAMDLEIADDLLSILLLYAIPDSYESFRVAIESRDELPKPEVLKIKLLEECEARKNREPKHDDAMFARGKCQSKNSQRAIENPHRKDNEKPFKYKCHRCGKVGHMAKHCRSNPAPQSQQRRRNTQMTHQDCYPDKTSEISLCIGGRSNLKWCLDSGASSHMCSNKEMFLSMKNMKRTLSLANNKSTEIMGTGTANLEIPGSDGTRSVKLHDTLYVPDLRSNLLSVTKITEKGFQVTFQENAAIIANQNLGTVMVAHKENGLYYVESPTFIAATAESKVPTLMEWHRRLGHLNERSLLELTRHEKVFGMKVGKEKLPVCEICIKGKQTQSPFPKNQAKRRCRPLELIHTDICGPMRQNSIGGSKYFVTFIDDYSQWCEIYFLKNRNEVLDAFMDFKSHAENQTGNKIKTLRSDNATEYCSENFQKFLRVNGIRHETSVQYTPQQNGVAERKNRTLLDISRCMLLESKLSLNFWAEAISTACYIRNRCPSKSLNGEIPLTLWNGRKLTLNYFRTFGEKAYVLDKSPGKGKFSTRSKECIFIGYSTESKAYRLWCPAERKVLRSRDVKFTGKFGNDETLHQPTAQNQEWPANDTCEKETETLELQLTTNESNDTHQSGGTLVQNEAEQVTETRKMKVLPGRPRLVRSGRRGRPKKVYRKEEVQPVTCGNVASIAEMNDPKSVTEALSCRESKEWLEAMKREYEALVKNNTWEIVNRPQRQKVVACQWVYNTKFNADGSIKQRKARLVAKGFLQRPNIDFHETYAPVARLSSIRTILAISANYGLIAHQLDFVSAYLNGEIEEEIYMEIPEKLDEVLKCSKVKQNLDGKVCRIRKALYGLKQSGRQWYRKLDEKLSQYGLKATSGDPCVYFERRGRELTIAAIYVDDVIIASNKNARLNELKKALAKSFEMKDMGPIHYCLGIEIKQNANGDIEMSQRKYIMDILERFRMMDSKTVETPIDASNKLSAEMCPRTETEKAEMQNTPYRSLVGSLMYLSVSTRPDIAFAVSLLSQFNENYGSQHWTAAKRVLRYLKKTASYGLRFQRNSGALMGFSDADWGGNSDDRRSYTGYVFKFGNAAISWESRKQRTVALSSTEAEYMALSEACKEVIHLKQMIGEITGLCKSVVLQSDNQSALKLARNPVFHARTKHIDIRYHFIREAAERKDVELRYLPTGQMVADVLTKGLFKPKHGKCISEMGLENLCGKSPKQFNNVGEVLGHIVD</sequence>
<reference evidence="9 10" key="1">
    <citation type="submission" date="2015-01" db="EMBL/GenBank/DDBJ databases">
        <title>Evolution of Trichinella species and genotypes.</title>
        <authorList>
            <person name="Korhonen P.K."/>
            <person name="Edoardo P."/>
            <person name="Giuseppe L.R."/>
            <person name="Gasser R.B."/>
        </authorList>
    </citation>
    <scope>NUCLEOTIDE SEQUENCE [LARGE SCALE GENOMIC DNA]</scope>
    <source>
        <strain evidence="9">ISS417</strain>
    </source>
</reference>
<dbReference type="GO" id="GO:0008270">
    <property type="term" value="F:zinc ion binding"/>
    <property type="evidence" value="ECO:0007669"/>
    <property type="project" value="UniProtKB-KW"/>
</dbReference>
<accession>A0A0V0T740</accession>
<dbReference type="InterPro" id="IPR001878">
    <property type="entry name" value="Znf_CCHC"/>
</dbReference>
<keyword evidence="5" id="KW-0862">Zinc</keyword>
<evidence type="ECO:0000256" key="4">
    <source>
        <dbReference type="ARBA" id="ARBA00022801"/>
    </source>
</evidence>
<keyword evidence="3" id="KW-0064">Aspartyl protease</keyword>
<dbReference type="InterPro" id="IPR057670">
    <property type="entry name" value="SH3_retrovirus"/>
</dbReference>
<dbReference type="PROSITE" id="PS50158">
    <property type="entry name" value="ZF_CCHC"/>
    <property type="match status" value="1"/>
</dbReference>
<dbReference type="SUPFAM" id="SSF53098">
    <property type="entry name" value="Ribonuclease H-like"/>
    <property type="match status" value="1"/>
</dbReference>
<dbReference type="SUPFAM" id="SSF56672">
    <property type="entry name" value="DNA/RNA polymerases"/>
    <property type="match status" value="1"/>
</dbReference>
<dbReference type="STRING" id="144512.A0A0V0T740"/>
<dbReference type="SMART" id="SM00343">
    <property type="entry name" value="ZnF_C2HC"/>
    <property type="match status" value="1"/>
</dbReference>
<dbReference type="Pfam" id="PF25597">
    <property type="entry name" value="SH3_retrovirus"/>
    <property type="match status" value="1"/>
</dbReference>
<dbReference type="CDD" id="cd09272">
    <property type="entry name" value="RNase_HI_RT_Ty1"/>
    <property type="match status" value="1"/>
</dbReference>
<keyword evidence="2" id="KW-0479">Metal-binding</keyword>
<dbReference type="InterPro" id="IPR036397">
    <property type="entry name" value="RNaseH_sf"/>
</dbReference>
<comment type="caution">
    <text evidence="9">The sequence shown here is derived from an EMBL/GenBank/DDBJ whole genome shotgun (WGS) entry which is preliminary data.</text>
</comment>
<proteinExistence type="predicted"/>
<dbReference type="GO" id="GO:0004190">
    <property type="term" value="F:aspartic-type endopeptidase activity"/>
    <property type="evidence" value="ECO:0007669"/>
    <property type="project" value="UniProtKB-KW"/>
</dbReference>
<dbReference type="InterPro" id="IPR039537">
    <property type="entry name" value="Retrotran_Ty1/copia-like"/>
</dbReference>
<dbReference type="PANTHER" id="PTHR42648:SF28">
    <property type="entry name" value="TRANSPOSON-ENCODED PROTEIN WITH RIBONUCLEASE H-LIKE AND RETROVIRUS ZINC FINGER-LIKE DOMAINS"/>
    <property type="match status" value="1"/>
</dbReference>
<dbReference type="GO" id="GO:0042575">
    <property type="term" value="C:DNA polymerase complex"/>
    <property type="evidence" value="ECO:0007669"/>
    <property type="project" value="UniProtKB-ARBA"/>
</dbReference>
<dbReference type="Pfam" id="PF13976">
    <property type="entry name" value="gag_pre-integrs"/>
    <property type="match status" value="1"/>
</dbReference>
<dbReference type="GO" id="GO:0003676">
    <property type="term" value="F:nucleic acid binding"/>
    <property type="evidence" value="ECO:0007669"/>
    <property type="project" value="InterPro"/>
</dbReference>
<dbReference type="GO" id="GO:0015074">
    <property type="term" value="P:DNA integration"/>
    <property type="evidence" value="ECO:0007669"/>
    <property type="project" value="InterPro"/>
</dbReference>
<evidence type="ECO:0000259" key="8">
    <source>
        <dbReference type="PROSITE" id="PS50994"/>
    </source>
</evidence>
<dbReference type="PROSITE" id="PS50994">
    <property type="entry name" value="INTEGRASE"/>
    <property type="match status" value="1"/>
</dbReference>
<dbReference type="InterPro" id="IPR036875">
    <property type="entry name" value="Znf_CCHC_sf"/>
</dbReference>
<dbReference type="GO" id="GO:0019899">
    <property type="term" value="F:enzyme binding"/>
    <property type="evidence" value="ECO:0007669"/>
    <property type="project" value="UniProtKB-ARBA"/>
</dbReference>
<dbReference type="InterPro" id="IPR013103">
    <property type="entry name" value="RVT_2"/>
</dbReference>
<keyword evidence="5" id="KW-0863">Zinc-finger</keyword>
<evidence type="ECO:0000256" key="6">
    <source>
        <dbReference type="SAM" id="MobiDB-lite"/>
    </source>
</evidence>
<dbReference type="Pfam" id="PF00665">
    <property type="entry name" value="rve"/>
    <property type="match status" value="1"/>
</dbReference>
<organism evidence="9 10">
    <name type="scientific">Trichinella murrelli</name>
    <dbReference type="NCBI Taxonomy" id="144512"/>
    <lineage>
        <taxon>Eukaryota</taxon>
        <taxon>Metazoa</taxon>
        <taxon>Ecdysozoa</taxon>
        <taxon>Nematoda</taxon>
        <taxon>Enoplea</taxon>
        <taxon>Dorylaimia</taxon>
        <taxon>Trichinellida</taxon>
        <taxon>Trichinellidae</taxon>
        <taxon>Trichinella</taxon>
    </lineage>
</organism>
<dbReference type="InterPro" id="IPR043502">
    <property type="entry name" value="DNA/RNA_pol_sf"/>
</dbReference>
<dbReference type="Pfam" id="PF14223">
    <property type="entry name" value="Retrotran_gag_2"/>
    <property type="match status" value="1"/>
</dbReference>
<feature type="domain" description="CCHC-type" evidence="7">
    <location>
        <begin position="422"/>
        <end position="438"/>
    </location>
</feature>
<dbReference type="Gene3D" id="3.30.420.10">
    <property type="entry name" value="Ribonuclease H-like superfamily/Ribonuclease H"/>
    <property type="match status" value="1"/>
</dbReference>
<dbReference type="InterPro" id="IPR054722">
    <property type="entry name" value="PolX-like_BBD"/>
</dbReference>
<protein>
    <submittedName>
        <fullName evidence="9">Retrovirus-related Pol polyprotein from transposon TNT 1-94</fullName>
    </submittedName>
</protein>
<evidence type="ECO:0000313" key="10">
    <source>
        <dbReference type="Proteomes" id="UP000055048"/>
    </source>
</evidence>
<feature type="domain" description="Integrase catalytic" evidence="8">
    <location>
        <begin position="665"/>
        <end position="831"/>
    </location>
</feature>
<dbReference type="Pfam" id="PF07727">
    <property type="entry name" value="RVT_2"/>
    <property type="match status" value="1"/>
</dbReference>
<dbReference type="PANTHER" id="PTHR42648">
    <property type="entry name" value="TRANSPOSASE, PUTATIVE-RELATED"/>
    <property type="match status" value="1"/>
</dbReference>
<evidence type="ECO:0000259" key="7">
    <source>
        <dbReference type="PROSITE" id="PS50158"/>
    </source>
</evidence>
<evidence type="ECO:0000256" key="2">
    <source>
        <dbReference type="ARBA" id="ARBA00022723"/>
    </source>
</evidence>
<evidence type="ECO:0000313" key="9">
    <source>
        <dbReference type="EMBL" id="KRX34768.1"/>
    </source>
</evidence>
<evidence type="ECO:0000256" key="1">
    <source>
        <dbReference type="ARBA" id="ARBA00022670"/>
    </source>
</evidence>
<dbReference type="InterPro" id="IPR001584">
    <property type="entry name" value="Integrase_cat-core"/>
</dbReference>
<keyword evidence="1" id="KW-0645">Protease</keyword>
<dbReference type="Proteomes" id="UP000055048">
    <property type="component" value="Unassembled WGS sequence"/>
</dbReference>
<dbReference type="OrthoDB" id="5918259at2759"/>
<keyword evidence="10" id="KW-1185">Reference proteome</keyword>
<dbReference type="EMBL" id="JYDJ01000518">
    <property type="protein sequence ID" value="KRX34768.1"/>
    <property type="molecule type" value="Genomic_DNA"/>
</dbReference>
<dbReference type="GO" id="GO:0006508">
    <property type="term" value="P:proteolysis"/>
    <property type="evidence" value="ECO:0007669"/>
    <property type="project" value="UniProtKB-KW"/>
</dbReference>
<dbReference type="Pfam" id="PF22936">
    <property type="entry name" value="Pol_BBD"/>
    <property type="match status" value="1"/>
</dbReference>
<keyword evidence="4" id="KW-0378">Hydrolase</keyword>
<dbReference type="InterPro" id="IPR012337">
    <property type="entry name" value="RNaseH-like_sf"/>
</dbReference>
<name>A0A0V0T740_9BILA</name>
<feature type="region of interest" description="Disordered" evidence="6">
    <location>
        <begin position="434"/>
        <end position="457"/>
    </location>
</feature>
<gene>
    <name evidence="9" type="ORF">T05_15376</name>
</gene>
<evidence type="ECO:0000256" key="3">
    <source>
        <dbReference type="ARBA" id="ARBA00022750"/>
    </source>
</evidence>
<dbReference type="SUPFAM" id="SSF57756">
    <property type="entry name" value="Retrovirus zinc finger-like domains"/>
    <property type="match status" value="1"/>
</dbReference>
<evidence type="ECO:0000256" key="5">
    <source>
        <dbReference type="PROSITE-ProRule" id="PRU00047"/>
    </source>
</evidence>
<dbReference type="Gene3D" id="4.10.60.10">
    <property type="entry name" value="Zinc finger, CCHC-type"/>
    <property type="match status" value="1"/>
</dbReference>